<comment type="caution">
    <text evidence="2">The sequence shown here is derived from an EMBL/GenBank/DDBJ whole genome shotgun (WGS) entry which is preliminary data.</text>
</comment>
<feature type="compositionally biased region" description="Basic and acidic residues" evidence="1">
    <location>
        <begin position="153"/>
        <end position="179"/>
    </location>
</feature>
<gene>
    <name evidence="2" type="ORF">K0M31_016976</name>
</gene>
<dbReference type="EMBL" id="JAHYIQ010000056">
    <property type="protein sequence ID" value="KAK1117051.1"/>
    <property type="molecule type" value="Genomic_DNA"/>
</dbReference>
<evidence type="ECO:0000313" key="3">
    <source>
        <dbReference type="Proteomes" id="UP001177670"/>
    </source>
</evidence>
<feature type="region of interest" description="Disordered" evidence="1">
    <location>
        <begin position="142"/>
        <end position="179"/>
    </location>
</feature>
<reference evidence="2" key="1">
    <citation type="submission" date="2021-10" db="EMBL/GenBank/DDBJ databases">
        <title>Melipona bicolor Genome sequencing and assembly.</title>
        <authorList>
            <person name="Araujo N.S."/>
            <person name="Arias M.C."/>
        </authorList>
    </citation>
    <scope>NUCLEOTIDE SEQUENCE</scope>
    <source>
        <strain evidence="2">USP_2M_L1-L4_2017</strain>
        <tissue evidence="2">Whole body</tissue>
    </source>
</reference>
<proteinExistence type="predicted"/>
<organism evidence="2 3">
    <name type="scientific">Melipona bicolor</name>
    <dbReference type="NCBI Taxonomy" id="60889"/>
    <lineage>
        <taxon>Eukaryota</taxon>
        <taxon>Metazoa</taxon>
        <taxon>Ecdysozoa</taxon>
        <taxon>Arthropoda</taxon>
        <taxon>Hexapoda</taxon>
        <taxon>Insecta</taxon>
        <taxon>Pterygota</taxon>
        <taxon>Neoptera</taxon>
        <taxon>Endopterygota</taxon>
        <taxon>Hymenoptera</taxon>
        <taxon>Apocrita</taxon>
        <taxon>Aculeata</taxon>
        <taxon>Apoidea</taxon>
        <taxon>Anthophila</taxon>
        <taxon>Apidae</taxon>
        <taxon>Melipona</taxon>
    </lineage>
</organism>
<protein>
    <submittedName>
        <fullName evidence="2">Uncharacterized protein</fullName>
    </submittedName>
</protein>
<dbReference type="AlphaFoldDB" id="A0AA40FEH7"/>
<dbReference type="Proteomes" id="UP001177670">
    <property type="component" value="Unassembled WGS sequence"/>
</dbReference>
<evidence type="ECO:0000256" key="1">
    <source>
        <dbReference type="SAM" id="MobiDB-lite"/>
    </source>
</evidence>
<evidence type="ECO:0000313" key="2">
    <source>
        <dbReference type="EMBL" id="KAK1117051.1"/>
    </source>
</evidence>
<name>A0AA40FEH7_9HYME</name>
<accession>A0AA40FEH7</accession>
<sequence>MFGIRGVTGTEEPENAASIRKIRYQATQTVNSTYGMAGNFLRYVTRHSKQKLRMQLAHRDRAGAHAAHLLLCSNKSTLQPRFRAGASLTLCVIRTVDLTDAAEREKITSEEDGELWHRWNASGENNSPERWSDCGEKSRGRIAPEIAIAMAPRGERSRGRKEEQRDGGCENASRTREER</sequence>
<keyword evidence="3" id="KW-1185">Reference proteome</keyword>